<accession>A0A8G2C7B9</accession>
<protein>
    <submittedName>
        <fullName evidence="5">Uncharacterized phage protein gp47/JayE</fullName>
    </submittedName>
</protein>
<dbReference type="PANTHER" id="PTHR37829">
    <property type="entry name" value="PHAGE-LIKE ELEMENT PBSX PROTEIN XKDT"/>
    <property type="match status" value="1"/>
</dbReference>
<dbReference type="InterPro" id="IPR052399">
    <property type="entry name" value="Phage_Baseplate_Assmbl_Protein"/>
</dbReference>
<dbReference type="Proteomes" id="UP000184001">
    <property type="component" value="Unassembled WGS sequence"/>
</dbReference>
<dbReference type="Pfam" id="PF04865">
    <property type="entry name" value="Baseplate_J"/>
    <property type="match status" value="1"/>
</dbReference>
<feature type="domain" description="Baseplate protein J-like barrel" evidence="2">
    <location>
        <begin position="112"/>
        <end position="192"/>
    </location>
</feature>
<feature type="domain" description="Baseplate J-like central" evidence="3">
    <location>
        <begin position="217"/>
        <end position="285"/>
    </location>
</feature>
<evidence type="ECO:0000313" key="5">
    <source>
        <dbReference type="EMBL" id="SHI61333.1"/>
    </source>
</evidence>
<name>A0A8G2C7B9_9BACT</name>
<sequence>MQNQMPIPRLSKSLDDCRQMLFARIEEVQDEYQAKGWLPRRLNLNKGVVRGLIELFAWGIYQLYQLLEATFRQGFAKHADAEWLDLHADQVEQPRKQATKARGNIEFGREGDQGNTVIPKGRILRTKPDGKGQVYRYVTTKDMVLPDGVSNVMVPVEAEEYGSASNLTAGQYLELVTPVSGITKITVKADWLTQEGADTEADHKLTPRIPLAWLGNNGVTKHAYESWVMPVTGVVACRVLDQHPRGQGTVDVIIKGTAGIPTNELLEAVRQAINENYPVNDDWEVRAPQSVAVALSATLQCYPDTQLEEIKLKAEERVRALFTDPTAVVGITPLQIGEDLTKDRLVAAIMAVPGIKQITWSGAADFPVMQDGLAVLSSITLTATAASES</sequence>
<evidence type="ECO:0000256" key="1">
    <source>
        <dbReference type="ARBA" id="ARBA00038087"/>
    </source>
</evidence>
<reference evidence="5 6" key="1">
    <citation type="submission" date="2016-11" db="EMBL/GenBank/DDBJ databases">
        <authorList>
            <person name="Varghese N."/>
            <person name="Submissions S."/>
        </authorList>
    </citation>
    <scope>NUCLEOTIDE SEQUENCE [LARGE SCALE GENOMIC DNA]</scope>
    <source>
        <strain evidence="5 6">DSM 17919</strain>
    </source>
</reference>
<evidence type="ECO:0000313" key="6">
    <source>
        <dbReference type="Proteomes" id="UP000184001"/>
    </source>
</evidence>
<evidence type="ECO:0000259" key="4">
    <source>
        <dbReference type="Pfam" id="PF26079"/>
    </source>
</evidence>
<dbReference type="EMBL" id="FQZR01000002">
    <property type="protein sequence ID" value="SHI61333.1"/>
    <property type="molecule type" value="Genomic_DNA"/>
</dbReference>
<proteinExistence type="inferred from homology"/>
<comment type="caution">
    <text evidence="5">The sequence shown here is derived from an EMBL/GenBank/DDBJ whole genome shotgun (WGS) entry which is preliminary data.</text>
</comment>
<evidence type="ECO:0000259" key="3">
    <source>
        <dbReference type="Pfam" id="PF26078"/>
    </source>
</evidence>
<dbReference type="AlphaFoldDB" id="A0A8G2C7B9"/>
<dbReference type="PANTHER" id="PTHR37829:SF3">
    <property type="entry name" value="PROTEIN JAYE-RELATED"/>
    <property type="match status" value="1"/>
</dbReference>
<dbReference type="Pfam" id="PF26078">
    <property type="entry name" value="Baseplate_J_M"/>
    <property type="match status" value="1"/>
</dbReference>
<dbReference type="InterPro" id="IPR006949">
    <property type="entry name" value="Barrel_Baseplate_J-like"/>
</dbReference>
<dbReference type="InterPro" id="IPR058530">
    <property type="entry name" value="Baseplate_J-like_C"/>
</dbReference>
<dbReference type="InterPro" id="IPR058531">
    <property type="entry name" value="Baseplate_J_M"/>
</dbReference>
<organism evidence="5 6">
    <name type="scientific">Halodesulfovibrio aestuarii</name>
    <dbReference type="NCBI Taxonomy" id="126333"/>
    <lineage>
        <taxon>Bacteria</taxon>
        <taxon>Pseudomonadati</taxon>
        <taxon>Thermodesulfobacteriota</taxon>
        <taxon>Desulfovibrionia</taxon>
        <taxon>Desulfovibrionales</taxon>
        <taxon>Desulfovibrionaceae</taxon>
        <taxon>Halodesulfovibrio</taxon>
    </lineage>
</organism>
<feature type="domain" description="Baseplate J-like C-terminal" evidence="4">
    <location>
        <begin position="293"/>
        <end position="381"/>
    </location>
</feature>
<gene>
    <name evidence="5" type="ORF">SAMN05660830_00457</name>
</gene>
<evidence type="ECO:0000259" key="2">
    <source>
        <dbReference type="Pfam" id="PF04865"/>
    </source>
</evidence>
<dbReference type="Pfam" id="PF26079">
    <property type="entry name" value="Baseplate_J_C"/>
    <property type="match status" value="1"/>
</dbReference>
<comment type="similarity">
    <text evidence="1">Belongs to the Mu gp47/PBSX XkdT family.</text>
</comment>